<proteinExistence type="predicted"/>
<accession>A0ABN8J5C9</accession>
<reference evidence="1" key="1">
    <citation type="submission" date="2022-03" db="EMBL/GenBank/DDBJ databases">
        <authorList>
            <person name="Martin H S."/>
        </authorList>
    </citation>
    <scope>NUCLEOTIDE SEQUENCE</scope>
</reference>
<dbReference type="EMBL" id="OW152821">
    <property type="protein sequence ID" value="CAH2076253.1"/>
    <property type="molecule type" value="Genomic_DNA"/>
</dbReference>
<gene>
    <name evidence="1" type="ORF">IPOD504_LOCUS17200</name>
</gene>
<dbReference type="Proteomes" id="UP000837857">
    <property type="component" value="Chromosome 9"/>
</dbReference>
<keyword evidence="2" id="KW-1185">Reference proteome</keyword>
<name>A0ABN8J5C9_9NEOP</name>
<sequence length="92" mass="10416">MRRGVTAGVKYCEFINYSTVKEVTFARQEVCRAFRNPKEGTRVRGRALVSTARQSYAPRRKACTRLSLAARIIATALCQKHTRPYLRPLANG</sequence>
<organism evidence="1 2">
    <name type="scientific">Iphiclides podalirius</name>
    <name type="common">scarce swallowtail</name>
    <dbReference type="NCBI Taxonomy" id="110791"/>
    <lineage>
        <taxon>Eukaryota</taxon>
        <taxon>Metazoa</taxon>
        <taxon>Ecdysozoa</taxon>
        <taxon>Arthropoda</taxon>
        <taxon>Hexapoda</taxon>
        <taxon>Insecta</taxon>
        <taxon>Pterygota</taxon>
        <taxon>Neoptera</taxon>
        <taxon>Endopterygota</taxon>
        <taxon>Lepidoptera</taxon>
        <taxon>Glossata</taxon>
        <taxon>Ditrysia</taxon>
        <taxon>Papilionoidea</taxon>
        <taxon>Papilionidae</taxon>
        <taxon>Papilioninae</taxon>
        <taxon>Iphiclides</taxon>
    </lineage>
</organism>
<evidence type="ECO:0000313" key="1">
    <source>
        <dbReference type="EMBL" id="CAH2076253.1"/>
    </source>
</evidence>
<evidence type="ECO:0000313" key="2">
    <source>
        <dbReference type="Proteomes" id="UP000837857"/>
    </source>
</evidence>
<protein>
    <submittedName>
        <fullName evidence="1">Uncharacterized protein</fullName>
    </submittedName>
</protein>
<feature type="non-terminal residue" evidence="1">
    <location>
        <position position="92"/>
    </location>
</feature>